<dbReference type="Proteomes" id="UP001218188">
    <property type="component" value="Unassembled WGS sequence"/>
</dbReference>
<evidence type="ECO:0000313" key="3">
    <source>
        <dbReference type="Proteomes" id="UP001218188"/>
    </source>
</evidence>
<sequence>MWDGTTAIHSYDVGLRMCRPRPGLSLTLVVDQYTRGEEDFLLWFKALPAIEGSGFRGRALQYAAELAFATSNELCSASSAFSSVRHDGGDYRCSLLSTVMELGFSVKRGPLTQISLPILGLDTAVHLAVGAYGWWKARERHMSLAHQLETNGACLTTVTSFNRTTYLSAREGTAVRGAAMVQQGALSSVQLPNASTAKDDAAMCIRALVTALFCFFTEEGVTEIVSNVMPDFLLRYDLDDVKIPIDGPLRAALRQYIVTVQTEEDSDSLRQRLLERVQVMCGTVTQVLSPDHMATDNILDGDGHLMICLIRWVLTSAHKRKEEWYPTRSMRVWSLAIVLESIGFDIHAYPTPAATEEVYLQHSSPTAHYGGHSQVVLVTAPVGDTDPGESDIPKFDARTKAQYCPIQAIPLILFRHLSSLGHHYKDDYITVDHLYEVWQFAFDSAAEGVDEPRLDDSETSLVCVSLWEDIAQECTGVHKPIVDLWSSDMSCIMGKALQKYILTPIDMEAVETFDRGVLRFQVPVRNEMLYHGGEGFNVWHIAVTAILATVYAIASKALLVDGQPSTRMTSIAFSPEILYERKISSWARVVGSALVNGAAPEEWSALLMELATGGRHPHNLLSAGPAGNVDRVSAVLSMQANGVAALLDLVVAPSVSSRAAVMCHVQLGQMCTIALDEGGYVRASSATRPAKNVLLPVVPNKRSISAAASDAVLRVDVEPDWAGDPRTTVFQTRVDGINLATFSPLSVLRWLMRPYWRIACSCGAPVSTADVKVNEAWRDIHVSQLAQYARLSRVEFKLGTRVHVPVTSSEEAKLLCIGCIESETILMADECLKCALDVVPPVDHKSSLTVILLSAIEPQVPDTDRVSSASGIQESAVGMRRAHGECITVSCPRYMGMSQGEGIEKGLGSVCGRAFEAKPRTTTTTMRPLPMVLEQRHGSGSTKKRVVCAGRSFSFEVPSATPGNWERDIVRGRPPVQERDVKEVRLTLQHRAHRRHLHDTGNTMRTRERTSAVPHDADMGSAKRPSVVARERGRTPIAGSLSRQPPACIVLSMAGNAKLLSVVSKPCPTRCPLRLLVASAHEHERGAVDHGRHPHGGASIFSRNSELCAIVWLLKLKSSTVVNYSG</sequence>
<dbReference type="EMBL" id="JARJCM010000001">
    <property type="protein sequence ID" value="KAJ7047566.1"/>
    <property type="molecule type" value="Genomic_DNA"/>
</dbReference>
<protein>
    <submittedName>
        <fullName evidence="2">Uncharacterized protein</fullName>
    </submittedName>
</protein>
<organism evidence="2 3">
    <name type="scientific">Mycena alexandri</name>
    <dbReference type="NCBI Taxonomy" id="1745969"/>
    <lineage>
        <taxon>Eukaryota</taxon>
        <taxon>Fungi</taxon>
        <taxon>Dikarya</taxon>
        <taxon>Basidiomycota</taxon>
        <taxon>Agaricomycotina</taxon>
        <taxon>Agaricomycetes</taxon>
        <taxon>Agaricomycetidae</taxon>
        <taxon>Agaricales</taxon>
        <taxon>Marasmiineae</taxon>
        <taxon>Mycenaceae</taxon>
        <taxon>Mycena</taxon>
    </lineage>
</organism>
<comment type="caution">
    <text evidence="2">The sequence shown here is derived from an EMBL/GenBank/DDBJ whole genome shotgun (WGS) entry which is preliminary data.</text>
</comment>
<feature type="region of interest" description="Disordered" evidence="1">
    <location>
        <begin position="999"/>
        <end position="1028"/>
    </location>
</feature>
<evidence type="ECO:0000256" key="1">
    <source>
        <dbReference type="SAM" id="MobiDB-lite"/>
    </source>
</evidence>
<keyword evidence="3" id="KW-1185">Reference proteome</keyword>
<feature type="compositionally biased region" description="Basic and acidic residues" evidence="1">
    <location>
        <begin position="1005"/>
        <end position="1018"/>
    </location>
</feature>
<reference evidence="2" key="1">
    <citation type="submission" date="2023-03" db="EMBL/GenBank/DDBJ databases">
        <title>Massive genome expansion in bonnet fungi (Mycena s.s.) driven by repeated elements and novel gene families across ecological guilds.</title>
        <authorList>
            <consortium name="Lawrence Berkeley National Laboratory"/>
            <person name="Harder C.B."/>
            <person name="Miyauchi S."/>
            <person name="Viragh M."/>
            <person name="Kuo A."/>
            <person name="Thoen E."/>
            <person name="Andreopoulos B."/>
            <person name="Lu D."/>
            <person name="Skrede I."/>
            <person name="Drula E."/>
            <person name="Henrissat B."/>
            <person name="Morin E."/>
            <person name="Kohler A."/>
            <person name="Barry K."/>
            <person name="LaButti K."/>
            <person name="Morin E."/>
            <person name="Salamov A."/>
            <person name="Lipzen A."/>
            <person name="Mereny Z."/>
            <person name="Hegedus B."/>
            <person name="Baldrian P."/>
            <person name="Stursova M."/>
            <person name="Weitz H."/>
            <person name="Taylor A."/>
            <person name="Grigoriev I.V."/>
            <person name="Nagy L.G."/>
            <person name="Martin F."/>
            <person name="Kauserud H."/>
        </authorList>
    </citation>
    <scope>NUCLEOTIDE SEQUENCE</scope>
    <source>
        <strain evidence="2">CBHHK200</strain>
    </source>
</reference>
<name>A0AAD6TJ58_9AGAR</name>
<proteinExistence type="predicted"/>
<gene>
    <name evidence="2" type="ORF">C8F04DRAFT_1172129</name>
</gene>
<evidence type="ECO:0000313" key="2">
    <source>
        <dbReference type="EMBL" id="KAJ7047566.1"/>
    </source>
</evidence>
<dbReference type="AlphaFoldDB" id="A0AAD6TJ58"/>
<accession>A0AAD6TJ58</accession>